<dbReference type="Proteomes" id="UP000602076">
    <property type="component" value="Unassembled WGS sequence"/>
</dbReference>
<dbReference type="InterPro" id="IPR052714">
    <property type="entry name" value="MFS_Exporter"/>
</dbReference>
<dbReference type="PROSITE" id="PS50850">
    <property type="entry name" value="MFS"/>
    <property type="match status" value="1"/>
</dbReference>
<feature type="transmembrane region" description="Helical" evidence="6">
    <location>
        <begin position="50"/>
        <end position="71"/>
    </location>
</feature>
<protein>
    <submittedName>
        <fullName evidence="8">MFS transporter</fullName>
    </submittedName>
</protein>
<dbReference type="InterPro" id="IPR020846">
    <property type="entry name" value="MFS_dom"/>
</dbReference>
<dbReference type="PANTHER" id="PTHR23531">
    <property type="entry name" value="QUINOLENE RESISTANCE PROTEIN NORA"/>
    <property type="match status" value="1"/>
</dbReference>
<dbReference type="RefSeq" id="WP_190999117.1">
    <property type="nucleotide sequence ID" value="NZ_JACXSI010000038.1"/>
</dbReference>
<comment type="subcellular location">
    <subcellularLocation>
        <location evidence="1">Cell membrane</location>
        <topology evidence="1">Multi-pass membrane protein</topology>
    </subcellularLocation>
</comment>
<dbReference type="GO" id="GO:0005886">
    <property type="term" value="C:plasma membrane"/>
    <property type="evidence" value="ECO:0007669"/>
    <property type="project" value="UniProtKB-SubCell"/>
</dbReference>
<keyword evidence="9" id="KW-1185">Reference proteome</keyword>
<dbReference type="Gene3D" id="1.20.1250.20">
    <property type="entry name" value="MFS general substrate transporter like domains"/>
    <property type="match status" value="2"/>
</dbReference>
<evidence type="ECO:0000256" key="2">
    <source>
        <dbReference type="ARBA" id="ARBA00022448"/>
    </source>
</evidence>
<keyword evidence="3 6" id="KW-0812">Transmembrane</keyword>
<dbReference type="CDD" id="cd17489">
    <property type="entry name" value="MFS_YfcJ_like"/>
    <property type="match status" value="1"/>
</dbReference>
<feature type="transmembrane region" description="Helical" evidence="6">
    <location>
        <begin position="276"/>
        <end position="295"/>
    </location>
</feature>
<dbReference type="EMBL" id="JACXSI010000038">
    <property type="protein sequence ID" value="MBD3109582.1"/>
    <property type="molecule type" value="Genomic_DNA"/>
</dbReference>
<reference evidence="8" key="1">
    <citation type="submission" date="2020-09" db="EMBL/GenBank/DDBJ databases">
        <title>Bacillus faecalis sp. nov., a moderately halophilic bacterium isolated from cow faeces.</title>
        <authorList>
            <person name="Jiang L."/>
            <person name="Lee J."/>
        </authorList>
    </citation>
    <scope>NUCLEOTIDE SEQUENCE</scope>
    <source>
        <strain evidence="8">AGMB 02131</strain>
    </source>
</reference>
<evidence type="ECO:0000256" key="3">
    <source>
        <dbReference type="ARBA" id="ARBA00022692"/>
    </source>
</evidence>
<feature type="transmembrane region" description="Helical" evidence="6">
    <location>
        <begin position="301"/>
        <end position="318"/>
    </location>
</feature>
<accession>A0A927HCG0</accession>
<feature type="transmembrane region" description="Helical" evidence="6">
    <location>
        <begin position="165"/>
        <end position="186"/>
    </location>
</feature>
<dbReference type="GO" id="GO:0022857">
    <property type="term" value="F:transmembrane transporter activity"/>
    <property type="evidence" value="ECO:0007669"/>
    <property type="project" value="InterPro"/>
</dbReference>
<evidence type="ECO:0000259" key="7">
    <source>
        <dbReference type="PROSITE" id="PS50850"/>
    </source>
</evidence>
<evidence type="ECO:0000256" key="1">
    <source>
        <dbReference type="ARBA" id="ARBA00004651"/>
    </source>
</evidence>
<feature type="transmembrane region" description="Helical" evidence="6">
    <location>
        <begin position="138"/>
        <end position="158"/>
    </location>
</feature>
<comment type="caution">
    <text evidence="8">The sequence shown here is derived from an EMBL/GenBank/DDBJ whole genome shotgun (WGS) entry which is preliminary data.</text>
</comment>
<feature type="domain" description="Major facilitator superfamily (MFS) profile" evidence="7">
    <location>
        <begin position="11"/>
        <end position="387"/>
    </location>
</feature>
<feature type="transmembrane region" description="Helical" evidence="6">
    <location>
        <begin position="12"/>
        <end position="30"/>
    </location>
</feature>
<evidence type="ECO:0000256" key="6">
    <source>
        <dbReference type="SAM" id="Phobius"/>
    </source>
</evidence>
<name>A0A927HCG0_9BACI</name>
<feature type="transmembrane region" description="Helical" evidence="6">
    <location>
        <begin position="214"/>
        <end position="237"/>
    </location>
</feature>
<sequence>MEQAEKLWTKSYIMLILGNLFTFMSFQMLIPTLPPYIKSIGGSVLEVGLITALFSLGAIFIRPFIGFLLAFKARKMLVLIGAAALLLITLFYPLTNVIVILLAFRLIHGIAWGWSTTANGTAAVDLIPNSRLGEGTGYYGLSITLGMIIAPSLGLILYERASFDTLVYVSAFLGVIALVLLSFVSYQMPADVKKAKREEMQFSYVHTLIEKACWFPALLTLLVAFGYGSIVSFIVIFSNERGIENIFLFYLVNAVFATLSRPITGKMFDRSGPRKIVIFCSLLTFASLWVLSFSYSSLHVAIAGMLLGIGYGSILPVLQSWSLSITEPSRRGIANAMSFSAIDLGIGLSGIIFGVLAAYFEISSIFQISSFFILLVTVLVLFSPKAQHVKKKQQRAS</sequence>
<feature type="transmembrane region" description="Helical" evidence="6">
    <location>
        <begin position="365"/>
        <end position="382"/>
    </location>
</feature>
<feature type="transmembrane region" description="Helical" evidence="6">
    <location>
        <begin position="78"/>
        <end position="104"/>
    </location>
</feature>
<evidence type="ECO:0000313" key="8">
    <source>
        <dbReference type="EMBL" id="MBD3109582.1"/>
    </source>
</evidence>
<keyword evidence="5 6" id="KW-0472">Membrane</keyword>
<gene>
    <name evidence="8" type="ORF">IEO70_14635</name>
</gene>
<evidence type="ECO:0000256" key="4">
    <source>
        <dbReference type="ARBA" id="ARBA00022989"/>
    </source>
</evidence>
<organism evidence="8 9">
    <name type="scientific">Peribacillus faecalis</name>
    <dbReference type="NCBI Taxonomy" id="2772559"/>
    <lineage>
        <taxon>Bacteria</taxon>
        <taxon>Bacillati</taxon>
        <taxon>Bacillota</taxon>
        <taxon>Bacilli</taxon>
        <taxon>Bacillales</taxon>
        <taxon>Bacillaceae</taxon>
        <taxon>Peribacillus</taxon>
    </lineage>
</organism>
<dbReference type="PANTHER" id="PTHR23531:SF1">
    <property type="entry name" value="QUINOLENE RESISTANCE PROTEIN NORA"/>
    <property type="match status" value="1"/>
</dbReference>
<proteinExistence type="predicted"/>
<evidence type="ECO:0000256" key="5">
    <source>
        <dbReference type="ARBA" id="ARBA00023136"/>
    </source>
</evidence>
<dbReference type="Pfam" id="PF07690">
    <property type="entry name" value="MFS_1"/>
    <property type="match status" value="1"/>
</dbReference>
<keyword evidence="4 6" id="KW-1133">Transmembrane helix</keyword>
<dbReference type="AlphaFoldDB" id="A0A927HCG0"/>
<keyword evidence="2" id="KW-0813">Transport</keyword>
<feature type="transmembrane region" description="Helical" evidence="6">
    <location>
        <begin position="339"/>
        <end position="359"/>
    </location>
</feature>
<dbReference type="InterPro" id="IPR011701">
    <property type="entry name" value="MFS"/>
</dbReference>
<evidence type="ECO:0000313" key="9">
    <source>
        <dbReference type="Proteomes" id="UP000602076"/>
    </source>
</evidence>
<dbReference type="InterPro" id="IPR036259">
    <property type="entry name" value="MFS_trans_sf"/>
</dbReference>
<dbReference type="SUPFAM" id="SSF103473">
    <property type="entry name" value="MFS general substrate transporter"/>
    <property type="match status" value="1"/>
</dbReference>